<reference evidence="6 7" key="1">
    <citation type="journal article" date="2020" name="Harmful Algae">
        <title>Molecular and morphological characterization of a novel dihydroanatoxin-a producing Microcoleus species (cyanobacteria) from the Russian River, California, USA.</title>
        <authorList>
            <person name="Conklin K.Y."/>
            <person name="Stancheva R."/>
            <person name="Otten T.G."/>
            <person name="Fadness R."/>
            <person name="Boyer G.L."/>
            <person name="Read B."/>
            <person name="Zhang X."/>
            <person name="Sheath R.G."/>
        </authorList>
    </citation>
    <scope>NUCLEOTIDE SEQUENCE [LARGE SCALE GENOMIC DNA]</scope>
    <source>
        <strain evidence="6 7">PTRS2</strain>
    </source>
</reference>
<feature type="domain" description="SH3b" evidence="4">
    <location>
        <begin position="340"/>
        <end position="399"/>
    </location>
</feature>
<dbReference type="PANTHER" id="PTHR30404:SF0">
    <property type="entry name" value="N-ACETYLMURAMOYL-L-ALANINE AMIDASE AMIC"/>
    <property type="match status" value="1"/>
</dbReference>
<feature type="region of interest" description="Disordered" evidence="3">
    <location>
        <begin position="169"/>
        <end position="260"/>
    </location>
</feature>
<dbReference type="SUPFAM" id="SSF53187">
    <property type="entry name" value="Zn-dependent exopeptidases"/>
    <property type="match status" value="1"/>
</dbReference>
<evidence type="ECO:0000313" key="7">
    <source>
        <dbReference type="Proteomes" id="UP001384579"/>
    </source>
</evidence>
<proteinExistence type="predicted"/>
<feature type="domain" description="MurNAc-LAA" evidence="5">
    <location>
        <begin position="586"/>
        <end position="698"/>
    </location>
</feature>
<evidence type="ECO:0000259" key="5">
    <source>
        <dbReference type="SMART" id="SM00646"/>
    </source>
</evidence>
<evidence type="ECO:0000256" key="3">
    <source>
        <dbReference type="SAM" id="MobiDB-lite"/>
    </source>
</evidence>
<feature type="compositionally biased region" description="Basic and acidic residues" evidence="3">
    <location>
        <begin position="203"/>
        <end position="242"/>
    </location>
</feature>
<keyword evidence="7" id="KW-1185">Reference proteome</keyword>
<gene>
    <name evidence="6" type="ORF">WMG39_05865</name>
</gene>
<name>A0ABU8YJ41_9CYAN</name>
<evidence type="ECO:0000256" key="2">
    <source>
        <dbReference type="ARBA" id="ARBA00023316"/>
    </source>
</evidence>
<sequence length="705" mass="76243">MIKFLALVVFGIILAIAPVTVAAQPLFVAYPPPNHQTTVDRIFLIGTAPPSGQVLVNGNQIPRTQAGHFAPTFPLQVGENVFTLRYNNQEVKIKVTRQPTQATIPLGLAFAKDSLTPKVDVATLPGEYICFGAIAPMNAQVSVKLAGETIPLKARSQVELPDNKSVLLGENSPIKTGTQQYQGCAKTPPNPPELRGGIESDTPELRGGIESDTPELRGGIESDTPELRGGIESDTPELRGGIESDTPELRGGIQSDTSLAMGGIESDTSLARGGIESDTSLARGGIESDTSLAMGNESNSQINNSKKVDLGVPVFELTMNNQTVSQQGTGKISILSPADLEVAEVTAEPGVARTGASTDFSRMTPLPKGTRATIIGREGEWIRLDYGAWIKASEVKIVKDTVPPRSLIRSARSRQVPGWTEVLFPLEIPVPVTVQEGERAFTLTLYNTTAQTDIIRLDDDPVISRLTWQQLSPLQLQYTFNLKSAQQWGYKLRYDGTTLVLSLKHPPVKASQMANPQAKPLSGIKILLDPGHGGPEDSGGVGPTGYREKTVALIVSKLVRQELVNRGANVVMTRVEDVDLDLPPRVEMIQKEAPAIAISLHYNALPDNGDAINTKGVGAFWFHPQAHSLAMFLHNYLVAKLNRPSYGVFWNNLAMTRPAVAPSVLMELGFMINPDEFEWIVNGKEQQKLAEAIAQGITEWFASVK</sequence>
<keyword evidence="2" id="KW-0961">Cell wall biogenesis/degradation</keyword>
<comment type="caution">
    <text evidence="6">The sequence shown here is derived from an EMBL/GenBank/DDBJ whole genome shotgun (WGS) entry which is preliminary data.</text>
</comment>
<keyword evidence="1 6" id="KW-0378">Hydrolase</keyword>
<evidence type="ECO:0000313" key="6">
    <source>
        <dbReference type="EMBL" id="MEK0184377.1"/>
    </source>
</evidence>
<dbReference type="Pfam" id="PF01520">
    <property type="entry name" value="Amidase_3"/>
    <property type="match status" value="1"/>
</dbReference>
<dbReference type="SMART" id="SM00646">
    <property type="entry name" value="Ami_3"/>
    <property type="match status" value="1"/>
</dbReference>
<dbReference type="SMART" id="SM00287">
    <property type="entry name" value="SH3b"/>
    <property type="match status" value="1"/>
</dbReference>
<evidence type="ECO:0000256" key="1">
    <source>
        <dbReference type="ARBA" id="ARBA00022801"/>
    </source>
</evidence>
<dbReference type="PANTHER" id="PTHR30404">
    <property type="entry name" value="N-ACETYLMURAMOYL-L-ALANINE AMIDASE"/>
    <property type="match status" value="1"/>
</dbReference>
<dbReference type="InterPro" id="IPR003646">
    <property type="entry name" value="SH3-like_bac-type"/>
</dbReference>
<dbReference type="InterPro" id="IPR050695">
    <property type="entry name" value="N-acetylmuramoyl_amidase_3"/>
</dbReference>
<dbReference type="EMBL" id="JBBLXS010000048">
    <property type="protein sequence ID" value="MEK0184377.1"/>
    <property type="molecule type" value="Genomic_DNA"/>
</dbReference>
<dbReference type="GO" id="GO:0008745">
    <property type="term" value="F:N-acetylmuramoyl-L-alanine amidase activity"/>
    <property type="evidence" value="ECO:0007669"/>
    <property type="project" value="UniProtKB-EC"/>
</dbReference>
<dbReference type="Gene3D" id="3.40.630.40">
    <property type="entry name" value="Zn-dependent exopeptidases"/>
    <property type="match status" value="1"/>
</dbReference>
<dbReference type="RefSeq" id="WP_340523221.1">
    <property type="nucleotide sequence ID" value="NZ_JBBLXS010000048.1"/>
</dbReference>
<feature type="compositionally biased region" description="Polar residues" evidence="3">
    <location>
        <begin position="173"/>
        <end position="182"/>
    </location>
</feature>
<evidence type="ECO:0000259" key="4">
    <source>
        <dbReference type="SMART" id="SM00287"/>
    </source>
</evidence>
<dbReference type="Proteomes" id="UP001384579">
    <property type="component" value="Unassembled WGS sequence"/>
</dbReference>
<dbReference type="Gene3D" id="2.30.30.40">
    <property type="entry name" value="SH3 Domains"/>
    <property type="match status" value="1"/>
</dbReference>
<dbReference type="InterPro" id="IPR002508">
    <property type="entry name" value="MurNAc-LAA_cat"/>
</dbReference>
<dbReference type="CDD" id="cd02696">
    <property type="entry name" value="MurNAc-LAA"/>
    <property type="match status" value="1"/>
</dbReference>
<organism evidence="6 7">
    <name type="scientific">Microcoleus anatoxicus PTRS2</name>
    <dbReference type="NCBI Taxonomy" id="2705321"/>
    <lineage>
        <taxon>Bacteria</taxon>
        <taxon>Bacillati</taxon>
        <taxon>Cyanobacteriota</taxon>
        <taxon>Cyanophyceae</taxon>
        <taxon>Oscillatoriophycideae</taxon>
        <taxon>Oscillatoriales</taxon>
        <taxon>Microcoleaceae</taxon>
        <taxon>Microcoleus</taxon>
        <taxon>Microcoleus anatoxicus</taxon>
    </lineage>
</organism>
<dbReference type="EC" id="3.5.1.28" evidence="6"/>
<accession>A0ABU8YJ41</accession>
<protein>
    <submittedName>
        <fullName evidence="6">N-acetylmuramoyl-L-alanine amidase</fullName>
        <ecNumber evidence="6">3.5.1.28</ecNumber>
    </submittedName>
</protein>